<evidence type="ECO:0000256" key="2">
    <source>
        <dbReference type="ARBA" id="ARBA00022833"/>
    </source>
</evidence>
<evidence type="ECO:0000256" key="4">
    <source>
        <dbReference type="ARBA" id="ARBA00023163"/>
    </source>
</evidence>
<dbReference type="SMART" id="SM00355">
    <property type="entry name" value="ZnF_C2H2"/>
    <property type="match status" value="2"/>
</dbReference>
<proteinExistence type="predicted"/>
<dbReference type="InterPro" id="IPR013087">
    <property type="entry name" value="Znf_C2H2_type"/>
</dbReference>
<feature type="region of interest" description="Disordered" evidence="7">
    <location>
        <begin position="483"/>
        <end position="541"/>
    </location>
</feature>
<keyword evidence="1" id="KW-0479">Metal-binding</keyword>
<evidence type="ECO:0000256" key="7">
    <source>
        <dbReference type="SAM" id="MobiDB-lite"/>
    </source>
</evidence>
<feature type="compositionally biased region" description="Low complexity" evidence="7">
    <location>
        <begin position="191"/>
        <end position="204"/>
    </location>
</feature>
<feature type="compositionally biased region" description="Basic and acidic residues" evidence="7">
    <location>
        <begin position="645"/>
        <end position="665"/>
    </location>
</feature>
<evidence type="ECO:0000256" key="3">
    <source>
        <dbReference type="ARBA" id="ARBA00023015"/>
    </source>
</evidence>
<evidence type="ECO:0000256" key="1">
    <source>
        <dbReference type="ARBA" id="ARBA00022723"/>
    </source>
</evidence>
<dbReference type="PROSITE" id="PS00028">
    <property type="entry name" value="ZINC_FINGER_C2H2_1"/>
    <property type="match status" value="1"/>
</dbReference>
<dbReference type="Gene3D" id="3.30.160.60">
    <property type="entry name" value="Classic Zinc Finger"/>
    <property type="match status" value="1"/>
</dbReference>
<evidence type="ECO:0000313" key="9">
    <source>
        <dbReference type="EMBL" id="CDI53400.1"/>
    </source>
</evidence>
<feature type="compositionally biased region" description="Low complexity" evidence="7">
    <location>
        <begin position="395"/>
        <end position="409"/>
    </location>
</feature>
<dbReference type="SUPFAM" id="SSF57667">
    <property type="entry name" value="beta-beta-alpha zinc fingers"/>
    <property type="match status" value="1"/>
</dbReference>
<feature type="region of interest" description="Disordered" evidence="7">
    <location>
        <begin position="616"/>
        <end position="665"/>
    </location>
</feature>
<name>A0A077QU11_9BASI</name>
<keyword evidence="3" id="KW-0805">Transcription regulation</keyword>
<evidence type="ECO:0000256" key="6">
    <source>
        <dbReference type="PROSITE-ProRule" id="PRU00042"/>
    </source>
</evidence>
<dbReference type="PANTHER" id="PTHR47660">
    <property type="entry name" value="TRANSCRIPTION FACTOR WITH C2H2 AND ZN(2)-CYS(6) DNA BINDING DOMAIN (EUROFUNG)-RELATED-RELATED"/>
    <property type="match status" value="1"/>
</dbReference>
<feature type="compositionally biased region" description="Basic residues" evidence="7">
    <location>
        <begin position="177"/>
        <end position="188"/>
    </location>
</feature>
<keyword evidence="6" id="KW-0863">Zinc-finger</keyword>
<keyword evidence="2" id="KW-0862">Zinc</keyword>
<organism evidence="9">
    <name type="scientific">Melanopsichium pennsylvanicum 4</name>
    <dbReference type="NCBI Taxonomy" id="1398559"/>
    <lineage>
        <taxon>Eukaryota</taxon>
        <taxon>Fungi</taxon>
        <taxon>Dikarya</taxon>
        <taxon>Basidiomycota</taxon>
        <taxon>Ustilaginomycotina</taxon>
        <taxon>Ustilaginomycetes</taxon>
        <taxon>Ustilaginales</taxon>
        <taxon>Ustilaginaceae</taxon>
        <taxon>Melanopsichium</taxon>
    </lineage>
</organism>
<keyword evidence="5" id="KW-0539">Nucleus</keyword>
<protein>
    <submittedName>
        <fullName evidence="9">B-induced zinc finger protein</fullName>
    </submittedName>
</protein>
<reference evidence="9" key="1">
    <citation type="journal article" date="2014" name="Genome Biol. Evol.">
        <title>Gene Loss Rather Than Gene Gain Is Associated with a Host Jump from Monocots to Dicots in the Smut Fungus Melanopsichium pennsylvanicum.</title>
        <authorList>
            <person name="Sharma R."/>
            <person name="Mishra B."/>
            <person name="Runge F."/>
            <person name="Thines M."/>
        </authorList>
    </citation>
    <scope>NUCLEOTIDE SEQUENCE</scope>
    <source>
        <strain evidence="9">4</strain>
    </source>
</reference>
<dbReference type="PROSITE" id="PS50157">
    <property type="entry name" value="ZINC_FINGER_C2H2_2"/>
    <property type="match status" value="1"/>
</dbReference>
<keyword evidence="4" id="KW-0804">Transcription</keyword>
<dbReference type="GO" id="GO:0008270">
    <property type="term" value="F:zinc ion binding"/>
    <property type="evidence" value="ECO:0007669"/>
    <property type="project" value="UniProtKB-KW"/>
</dbReference>
<dbReference type="AlphaFoldDB" id="A0A077QU11"/>
<dbReference type="PANTHER" id="PTHR47660:SF2">
    <property type="entry name" value="TRANSCRIPTION FACTOR WITH C2H2 AND ZN(2)-CYS(6) DNA BINDING DOMAIN (EUROFUNG)"/>
    <property type="match status" value="1"/>
</dbReference>
<feature type="compositionally biased region" description="Polar residues" evidence="7">
    <location>
        <begin position="528"/>
        <end position="540"/>
    </location>
</feature>
<dbReference type="EMBL" id="HG529577">
    <property type="protein sequence ID" value="CDI53400.1"/>
    <property type="molecule type" value="Genomic_DNA"/>
</dbReference>
<sequence length="693" mass="74861">MSVLTTRTSMRHLESHSATSSFDPIHASIASSAAHLFSARAKATMPSTWSSTPSSSPYFLNNQVLGHQDPTGSFRAGLQSRSTNGTLPRNNDIAEQTMGTTSIFVNGQAQPNGGIVRKKRRRYGPKPEPPYTCFCGKVFKRHEHMLRHRATHDDGIKYECHICGKCFRRQDVMHRHTMTHTSRSRLQNKMRTTASSSSTTGTSRRVSDAGKSGAPVRKREQEHVPIGNPGMTSQDVLEDPTLRVGLADYPGTPTSARYNDDHHIAAAQLYRACNGTQYSYPAHSVNIHPVYLGDNMSEAGYTRSDGFSVMTDYHPRMGSAMSPPPPFFASPSGFAQGSFEAEQLGVNMGRSHMSLSNLGAGYEYELKPNVHEGGHYPSSWHGGYGLPQGATHICGPESEWSEPSPSGPSTHTFASPAWSQKAEAIRREGAGSASGGTPTSMASKQLSMDPAARWHSHQQQYQQGSPLIGGEIGLPALYRSPAQEPRRRLSAVRPQDIYHGSGIESGHADKSDPHSNQSGAGLGLFDQSHGNSQGSESLSCFPTPMITHSVVGDVERMSLMQHVSPRVANGTLLSSVSHYPVPETSPTHVSSGADSQYPCLASEGKPGFARSHIGSETLDTGSPLTEATGIASPKDNAYVGNGGGEGHDQMQREETREESQERSIDPHLVGGINRYLSSSSTASAHCGQYVRRW</sequence>
<feature type="region of interest" description="Disordered" evidence="7">
    <location>
        <begin position="177"/>
        <end position="237"/>
    </location>
</feature>
<feature type="domain" description="C2H2-type" evidence="8">
    <location>
        <begin position="158"/>
        <end position="185"/>
    </location>
</feature>
<feature type="region of interest" description="Disordered" evidence="7">
    <location>
        <begin position="391"/>
        <end position="468"/>
    </location>
</feature>
<accession>A0A077QU11</accession>
<evidence type="ECO:0000256" key="5">
    <source>
        <dbReference type="ARBA" id="ARBA00023242"/>
    </source>
</evidence>
<dbReference type="InterPro" id="IPR036236">
    <property type="entry name" value="Znf_C2H2_sf"/>
</dbReference>
<evidence type="ECO:0000259" key="8">
    <source>
        <dbReference type="PROSITE" id="PS50157"/>
    </source>
</evidence>